<proteinExistence type="predicted"/>
<protein>
    <recommendedName>
        <fullName evidence="2">Endoplasmic reticulum vesicle transporter N-terminal domain-containing protein</fullName>
    </recommendedName>
</protein>
<evidence type="ECO:0000313" key="3">
    <source>
        <dbReference type="EMBL" id="KAA0159469.1"/>
    </source>
</evidence>
<dbReference type="Proteomes" id="UP000325113">
    <property type="component" value="Unassembled WGS sequence"/>
</dbReference>
<feature type="domain" description="Endoplasmic reticulum vesicle transporter N-terminal" evidence="2">
    <location>
        <begin position="8"/>
        <end position="69"/>
    </location>
</feature>
<dbReference type="InterPro" id="IPR039542">
    <property type="entry name" value="Erv_N"/>
</dbReference>
<dbReference type="AlphaFoldDB" id="A0A5A8D3H6"/>
<reference evidence="3 4" key="1">
    <citation type="submission" date="2019-07" db="EMBL/GenBank/DDBJ databases">
        <title>Genomes of Cafeteria roenbergensis.</title>
        <authorList>
            <person name="Fischer M.G."/>
            <person name="Hackl T."/>
            <person name="Roman M."/>
        </authorList>
    </citation>
    <scope>NUCLEOTIDE SEQUENCE [LARGE SCALE GENOMIC DNA]</scope>
    <source>
        <strain evidence="3 4">Cflag</strain>
    </source>
</reference>
<comment type="caution">
    <text evidence="3">The sequence shown here is derived from an EMBL/GenBank/DDBJ whole genome shotgun (WGS) entry which is preliminary data.</text>
</comment>
<evidence type="ECO:0000256" key="1">
    <source>
        <dbReference type="SAM" id="SignalP"/>
    </source>
</evidence>
<gene>
    <name evidence="3" type="ORF">FNF31_04835</name>
</gene>
<dbReference type="EMBL" id="VLTM01000053">
    <property type="protein sequence ID" value="KAA0159469.1"/>
    <property type="molecule type" value="Genomic_DNA"/>
</dbReference>
<name>A0A5A8D3H6_CAFRO</name>
<accession>A0A5A8D3H6</accession>
<evidence type="ECO:0000259" key="2">
    <source>
        <dbReference type="Pfam" id="PF13850"/>
    </source>
</evidence>
<dbReference type="Pfam" id="PF13850">
    <property type="entry name" value="ERGIC_N"/>
    <property type="match status" value="1"/>
</dbReference>
<organism evidence="3 4">
    <name type="scientific">Cafeteria roenbergensis</name>
    <name type="common">Marine flagellate</name>
    <dbReference type="NCBI Taxonomy" id="33653"/>
    <lineage>
        <taxon>Eukaryota</taxon>
        <taxon>Sar</taxon>
        <taxon>Stramenopiles</taxon>
        <taxon>Bigyra</taxon>
        <taxon>Opalozoa</taxon>
        <taxon>Bicosoecida</taxon>
        <taxon>Cafeteriaceae</taxon>
        <taxon>Cafeteria</taxon>
    </lineage>
</organism>
<feature type="chain" id="PRO_5022685521" description="Endoplasmic reticulum vesicle transporter N-terminal domain-containing protein" evidence="1">
    <location>
        <begin position="29"/>
        <end position="72"/>
    </location>
</feature>
<feature type="signal peptide" evidence="1">
    <location>
        <begin position="1"/>
        <end position="28"/>
    </location>
</feature>
<sequence>MRRQGLWSCFRLLLPLSEVVSYLAPTEAHHVRVDPTASQKLRVEFDGTLHALTCGQVNLDAMDVAGEQQELL</sequence>
<keyword evidence="1" id="KW-0732">Signal</keyword>
<evidence type="ECO:0000313" key="4">
    <source>
        <dbReference type="Proteomes" id="UP000325113"/>
    </source>
</evidence>